<sequence length="190" mass="20607">MASGRRWRPSSPTTPTASRVPKAPQANAIGRTAMQDKSVGGRSGRLPDRQQTGLQELGIHQGGEPLRSIIRMAAPPLAAFAILLSGMPFAAATSTVAPDISPISVVADRAAAVTDIRFDEVAGRRPHYIAGYTDHARQRMAERRINESQVEDAILSKYEGQWQPEHRTWKVTWGGISVAINEDATIVTVM</sequence>
<organism evidence="2 3">
    <name type="scientific">Nocardia colli</name>
    <dbReference type="NCBI Taxonomy" id="2545717"/>
    <lineage>
        <taxon>Bacteria</taxon>
        <taxon>Bacillati</taxon>
        <taxon>Actinomycetota</taxon>
        <taxon>Actinomycetes</taxon>
        <taxon>Mycobacteriales</taxon>
        <taxon>Nocardiaceae</taxon>
        <taxon>Nocardia</taxon>
    </lineage>
</organism>
<protein>
    <submittedName>
        <fullName evidence="2">DUF4258 domain-containing protein</fullName>
    </submittedName>
</protein>
<dbReference type="OrthoDB" id="4569572at2"/>
<dbReference type="Proteomes" id="UP000323876">
    <property type="component" value="Unassembled WGS sequence"/>
</dbReference>
<evidence type="ECO:0000313" key="3">
    <source>
        <dbReference type="Proteomes" id="UP000323876"/>
    </source>
</evidence>
<name>A0A5N0ECY0_9NOCA</name>
<dbReference type="EMBL" id="VXLC01000013">
    <property type="protein sequence ID" value="KAA8886369.1"/>
    <property type="molecule type" value="Genomic_DNA"/>
</dbReference>
<evidence type="ECO:0000256" key="1">
    <source>
        <dbReference type="SAM" id="MobiDB-lite"/>
    </source>
</evidence>
<proteinExistence type="predicted"/>
<keyword evidence="3" id="KW-1185">Reference proteome</keyword>
<comment type="caution">
    <text evidence="2">The sequence shown here is derived from an EMBL/GenBank/DDBJ whole genome shotgun (WGS) entry which is preliminary data.</text>
</comment>
<gene>
    <name evidence="2" type="ORF">F3087_24340</name>
</gene>
<evidence type="ECO:0000313" key="2">
    <source>
        <dbReference type="EMBL" id="KAA8886369.1"/>
    </source>
</evidence>
<reference evidence="2 3" key="1">
    <citation type="submission" date="2019-09" db="EMBL/GenBank/DDBJ databases">
        <authorList>
            <person name="Wang X."/>
        </authorList>
    </citation>
    <scope>NUCLEOTIDE SEQUENCE [LARGE SCALE GENOMIC DNA]</scope>
    <source>
        <strain evidence="2 3">CICC 11023</strain>
    </source>
</reference>
<accession>A0A5N0ECY0</accession>
<feature type="region of interest" description="Disordered" evidence="1">
    <location>
        <begin position="1"/>
        <end position="49"/>
    </location>
</feature>
<dbReference type="AlphaFoldDB" id="A0A5N0ECY0"/>